<dbReference type="InterPro" id="IPR013766">
    <property type="entry name" value="Thioredoxin_domain"/>
</dbReference>
<dbReference type="Pfam" id="PF14289">
    <property type="entry name" value="DUF4369"/>
    <property type="match status" value="1"/>
</dbReference>
<evidence type="ECO:0000313" key="6">
    <source>
        <dbReference type="EMBL" id="MPR31965.1"/>
    </source>
</evidence>
<dbReference type="EMBL" id="WHLY01000002">
    <property type="protein sequence ID" value="MPR31965.1"/>
    <property type="molecule type" value="Genomic_DNA"/>
</dbReference>
<comment type="subcellular location">
    <subcellularLocation>
        <location evidence="1">Cell envelope</location>
    </subcellularLocation>
</comment>
<dbReference type="InterPro" id="IPR050553">
    <property type="entry name" value="Thioredoxin_ResA/DsbE_sf"/>
</dbReference>
<dbReference type="Pfam" id="PF13905">
    <property type="entry name" value="Thioredoxin_8"/>
    <property type="match status" value="1"/>
</dbReference>
<evidence type="ECO:0000313" key="7">
    <source>
        <dbReference type="Proteomes" id="UP000479293"/>
    </source>
</evidence>
<dbReference type="PROSITE" id="PS51352">
    <property type="entry name" value="THIOREDOXIN_2"/>
    <property type="match status" value="1"/>
</dbReference>
<dbReference type="CDD" id="cd02966">
    <property type="entry name" value="TlpA_like_family"/>
    <property type="match status" value="1"/>
</dbReference>
<feature type="domain" description="Thioredoxin" evidence="5">
    <location>
        <begin position="232"/>
        <end position="377"/>
    </location>
</feature>
<dbReference type="GO" id="GO:0030313">
    <property type="term" value="C:cell envelope"/>
    <property type="evidence" value="ECO:0007669"/>
    <property type="project" value="UniProtKB-SubCell"/>
</dbReference>
<gene>
    <name evidence="6" type="ORF">GBK04_01030</name>
</gene>
<dbReference type="RefSeq" id="WP_152756105.1">
    <property type="nucleotide sequence ID" value="NZ_WHLY01000002.1"/>
</dbReference>
<evidence type="ECO:0000259" key="5">
    <source>
        <dbReference type="PROSITE" id="PS51352"/>
    </source>
</evidence>
<dbReference type="AlphaFoldDB" id="A0A7C9F209"/>
<dbReference type="PANTHER" id="PTHR42852:SF6">
    <property type="entry name" value="THIOL:DISULFIDE INTERCHANGE PROTEIN DSBE"/>
    <property type="match status" value="1"/>
</dbReference>
<protein>
    <submittedName>
        <fullName evidence="6">Redoxin domain-containing protein</fullName>
    </submittedName>
</protein>
<evidence type="ECO:0000256" key="4">
    <source>
        <dbReference type="ARBA" id="ARBA00023284"/>
    </source>
</evidence>
<sequence length="383" mass="44055">MSLLSLIYVLRYPAILLLSSAFFIQCSSKKVYHEYIIRGNLEHLPAGSIVLETPFSEERETLDSIVVVDGKFEFRIPVARYPESIRVAISHYDTNQVKRSIFFLTGTKGKAGYGGIESSSEFMLEDGIELKGTLKLHIAGEWSSFHSQQIIQVGRQTRVMYDDTAGFQVINNLNTLKNLVRQHPYSYYYLDVLKRRAPRAANAQFYALFNLLNSDVRESSSGRQLKHYFDTRDRHKLTWETSLPDSNGVNQPILSKDAGLTMVVLWASWCGPCRAEIPQLKKIYSEYADREGLHMVTISFDNRKKDWEKALRTEKMPWKQLMITPETLTYAREIFGFDQRVPLTLLVNSEGEIVRSFKGYGEKSAEQFEELIVKHTRKPRGTL</sequence>
<dbReference type="Proteomes" id="UP000479293">
    <property type="component" value="Unassembled WGS sequence"/>
</dbReference>
<dbReference type="PANTHER" id="PTHR42852">
    <property type="entry name" value="THIOL:DISULFIDE INTERCHANGE PROTEIN DSBE"/>
    <property type="match status" value="1"/>
</dbReference>
<name>A0A7C9F209_9BACT</name>
<dbReference type="SUPFAM" id="SSF52833">
    <property type="entry name" value="Thioredoxin-like"/>
    <property type="match status" value="1"/>
</dbReference>
<dbReference type="InterPro" id="IPR025380">
    <property type="entry name" value="DUF4369"/>
</dbReference>
<dbReference type="GO" id="GO:0017004">
    <property type="term" value="P:cytochrome complex assembly"/>
    <property type="evidence" value="ECO:0007669"/>
    <property type="project" value="UniProtKB-KW"/>
</dbReference>
<dbReference type="PROSITE" id="PS00194">
    <property type="entry name" value="THIOREDOXIN_1"/>
    <property type="match status" value="1"/>
</dbReference>
<organism evidence="6 7">
    <name type="scientific">Salmonirosea aquatica</name>
    <dbReference type="NCBI Taxonomy" id="2654236"/>
    <lineage>
        <taxon>Bacteria</taxon>
        <taxon>Pseudomonadati</taxon>
        <taxon>Bacteroidota</taxon>
        <taxon>Cytophagia</taxon>
        <taxon>Cytophagales</taxon>
        <taxon>Spirosomataceae</taxon>
        <taxon>Salmonirosea</taxon>
    </lineage>
</organism>
<dbReference type="Gene3D" id="3.40.30.10">
    <property type="entry name" value="Glutaredoxin"/>
    <property type="match status" value="1"/>
</dbReference>
<dbReference type="InterPro" id="IPR012336">
    <property type="entry name" value="Thioredoxin-like_fold"/>
</dbReference>
<keyword evidence="2" id="KW-0201">Cytochrome c-type biogenesis</keyword>
<dbReference type="InterPro" id="IPR017937">
    <property type="entry name" value="Thioredoxin_CS"/>
</dbReference>
<proteinExistence type="predicted"/>
<accession>A0A7C9F209</accession>
<comment type="caution">
    <text evidence="6">The sequence shown here is derived from an EMBL/GenBank/DDBJ whole genome shotgun (WGS) entry which is preliminary data.</text>
</comment>
<evidence type="ECO:0000256" key="2">
    <source>
        <dbReference type="ARBA" id="ARBA00022748"/>
    </source>
</evidence>
<keyword evidence="3" id="KW-1015">Disulfide bond</keyword>
<reference evidence="6 7" key="1">
    <citation type="submission" date="2019-10" db="EMBL/GenBank/DDBJ databases">
        <title>Draft Genome Sequence of Cytophagaceae sp. SJW1-29.</title>
        <authorList>
            <person name="Choi A."/>
        </authorList>
    </citation>
    <scope>NUCLEOTIDE SEQUENCE [LARGE SCALE GENOMIC DNA]</scope>
    <source>
        <strain evidence="6 7">SJW1-29</strain>
    </source>
</reference>
<keyword evidence="7" id="KW-1185">Reference proteome</keyword>
<keyword evidence="4" id="KW-0676">Redox-active center</keyword>
<evidence type="ECO:0000256" key="3">
    <source>
        <dbReference type="ARBA" id="ARBA00023157"/>
    </source>
</evidence>
<evidence type="ECO:0000256" key="1">
    <source>
        <dbReference type="ARBA" id="ARBA00004196"/>
    </source>
</evidence>
<dbReference type="InterPro" id="IPR036249">
    <property type="entry name" value="Thioredoxin-like_sf"/>
</dbReference>